<evidence type="ECO:0000313" key="2">
    <source>
        <dbReference type="Proteomes" id="UP001281147"/>
    </source>
</evidence>
<comment type="caution">
    <text evidence="1">The sequence shown here is derived from an EMBL/GenBank/DDBJ whole genome shotgun (WGS) entry which is preliminary data.</text>
</comment>
<proteinExistence type="predicted"/>
<protein>
    <submittedName>
        <fullName evidence="1">Uncharacterized protein</fullName>
    </submittedName>
</protein>
<keyword evidence="2" id="KW-1185">Reference proteome</keyword>
<dbReference type="EMBL" id="JAUTXU010000087">
    <property type="protein sequence ID" value="KAK3710048.1"/>
    <property type="molecule type" value="Genomic_DNA"/>
</dbReference>
<accession>A0ACC3N4T9</accession>
<evidence type="ECO:0000313" key="1">
    <source>
        <dbReference type="EMBL" id="KAK3710048.1"/>
    </source>
</evidence>
<reference evidence="1" key="1">
    <citation type="submission" date="2023-07" db="EMBL/GenBank/DDBJ databases">
        <title>Black Yeasts Isolated from many extreme environments.</title>
        <authorList>
            <person name="Coleine C."/>
            <person name="Stajich J.E."/>
            <person name="Selbmann L."/>
        </authorList>
    </citation>
    <scope>NUCLEOTIDE SEQUENCE</scope>
    <source>
        <strain evidence="1">CCFEE 5714</strain>
    </source>
</reference>
<name>A0ACC3N4T9_9PEZI</name>
<organism evidence="1 2">
    <name type="scientific">Vermiconidia calcicola</name>
    <dbReference type="NCBI Taxonomy" id="1690605"/>
    <lineage>
        <taxon>Eukaryota</taxon>
        <taxon>Fungi</taxon>
        <taxon>Dikarya</taxon>
        <taxon>Ascomycota</taxon>
        <taxon>Pezizomycotina</taxon>
        <taxon>Dothideomycetes</taxon>
        <taxon>Dothideomycetidae</taxon>
        <taxon>Mycosphaerellales</taxon>
        <taxon>Extremaceae</taxon>
        <taxon>Vermiconidia</taxon>
    </lineage>
</organism>
<sequence>MEALAAASSIAGLLSLTGQCISGAQKLVSFYQDIATASKAVMAFMKDTNSLLRSLHDTDCLLRTIEEKAPKTIDVLHLTTLKLQLEDCDNDVKMWLQTAQRCEPAASRSFRGMRSWFRQFISAVDKDSIRNVREEMQRRRTEIALALSTLGRSFDMQLAIQASNIVDGVRHTGEVSQMILKNCDETQQGIDRLEVFSCSISNSIGSMKSLASVARSASTLQSDRPESLRAHTGLPSDEMRFKSVATFPEDSSISWGDSLENRSLQDLALSFERRPIGYHTTIFVSQEELTEFSDPLDDGFNGATTEDGHGETALMMSSWDDSLLSHWVDGRDRVNRWLLHMLGTDIRQGQMHRTIVEEHCNVESASKRTSSDSTFGRLAIKHWFIDEAATGRSNQSGSNVDLTKNALSYLAQMQNTKSQQSGPLGLVANDWRRDYTDPGAIPDSSLWNGLEVSATGGIGSIQPVSRPKQTSKAYISAYRHRWEKFRSRQGEST</sequence>
<gene>
    <name evidence="1" type="ORF">LTR37_010479</name>
</gene>
<dbReference type="Proteomes" id="UP001281147">
    <property type="component" value="Unassembled WGS sequence"/>
</dbReference>